<dbReference type="Proteomes" id="UP000185999">
    <property type="component" value="Unassembled WGS sequence"/>
</dbReference>
<dbReference type="SUPFAM" id="SSF102705">
    <property type="entry name" value="NIF3 (NGG1p interacting factor 3)-like"/>
    <property type="match status" value="1"/>
</dbReference>
<keyword evidence="2" id="KW-1185">Reference proteome</keyword>
<accession>A0A1N7J6B1</accession>
<evidence type="ECO:0000313" key="1">
    <source>
        <dbReference type="EMBL" id="SIS44844.1"/>
    </source>
</evidence>
<dbReference type="InterPro" id="IPR015867">
    <property type="entry name" value="N-reg_PII/ATP_PRibTrfase_C"/>
</dbReference>
<dbReference type="STRING" id="619304.SAMN05421760_101674"/>
<dbReference type="EMBL" id="FTOE01000001">
    <property type="protein sequence ID" value="SIS44844.1"/>
    <property type="molecule type" value="Genomic_DNA"/>
</dbReference>
<dbReference type="PANTHER" id="PTHR41774:SF1">
    <property type="entry name" value="NGG1P INTERACTING FACTOR NIF3"/>
    <property type="match status" value="1"/>
</dbReference>
<name>A0A1N7J6B1_9GAMM</name>
<organism evidence="1 2">
    <name type="scientific">Neptunomonas antarctica</name>
    <dbReference type="NCBI Taxonomy" id="619304"/>
    <lineage>
        <taxon>Bacteria</taxon>
        <taxon>Pseudomonadati</taxon>
        <taxon>Pseudomonadota</taxon>
        <taxon>Gammaproteobacteria</taxon>
        <taxon>Oceanospirillales</taxon>
        <taxon>Oceanospirillaceae</taxon>
        <taxon>Neptunomonas</taxon>
    </lineage>
</organism>
<evidence type="ECO:0000313" key="2">
    <source>
        <dbReference type="Proteomes" id="UP000185999"/>
    </source>
</evidence>
<dbReference type="RefSeq" id="WP_054342841.1">
    <property type="nucleotide sequence ID" value="NZ_FTOE01000001.1"/>
</dbReference>
<dbReference type="PANTHER" id="PTHR41774">
    <property type="match status" value="1"/>
</dbReference>
<dbReference type="Gene3D" id="3.30.70.120">
    <property type="match status" value="1"/>
</dbReference>
<protein>
    <recommendedName>
        <fullName evidence="3">NGG1p interacting factor NIF3</fullName>
    </recommendedName>
</protein>
<proteinExistence type="predicted"/>
<dbReference type="FunFam" id="3.30.70.120:FF:000006">
    <property type="entry name" value="GTP cyclohydrolase 1 type 2 homolog"/>
    <property type="match status" value="1"/>
</dbReference>
<dbReference type="AlphaFoldDB" id="A0A1N7J6B1"/>
<dbReference type="OrthoDB" id="9795763at2"/>
<sequence length="103" mass="11507">MHSLVFFVPDSHLDKVKAVLFAKGAGRIGDYDSCCWQVLGQGQFKPCEGSQPFIGVKGQLETLSEWRVEMVCADDLIKEVVATLKVVHPYEEVAYSVYKLVDL</sequence>
<reference evidence="2" key="1">
    <citation type="submission" date="2017-01" db="EMBL/GenBank/DDBJ databases">
        <authorList>
            <person name="Varghese N."/>
            <person name="Submissions S."/>
        </authorList>
    </citation>
    <scope>NUCLEOTIDE SEQUENCE [LARGE SCALE GENOMIC DNA]</scope>
    <source>
        <strain evidence="2">DSM 22306</strain>
    </source>
</reference>
<dbReference type="InterPro" id="IPR036069">
    <property type="entry name" value="DUF34/NIF3_sf"/>
</dbReference>
<evidence type="ECO:0008006" key="3">
    <source>
        <dbReference type="Google" id="ProtNLM"/>
    </source>
</evidence>
<gene>
    <name evidence="1" type="ORF">SAMN05421760_101674</name>
</gene>